<dbReference type="EMBL" id="BART01008354">
    <property type="protein sequence ID" value="GAG53741.1"/>
    <property type="molecule type" value="Genomic_DNA"/>
</dbReference>
<dbReference type="SUPFAM" id="SSF74650">
    <property type="entry name" value="Galactose mutarotase-like"/>
    <property type="match status" value="1"/>
</dbReference>
<gene>
    <name evidence="5" type="ORF">S01H4_18814</name>
</gene>
<evidence type="ECO:0000256" key="2">
    <source>
        <dbReference type="ARBA" id="ARBA00022801"/>
    </source>
</evidence>
<dbReference type="Gene3D" id="3.20.20.80">
    <property type="entry name" value="Glycosidases"/>
    <property type="match status" value="1"/>
</dbReference>
<dbReference type="CDD" id="cd14752">
    <property type="entry name" value="GH31_N"/>
    <property type="match status" value="1"/>
</dbReference>
<evidence type="ECO:0000259" key="4">
    <source>
        <dbReference type="Pfam" id="PF01055"/>
    </source>
</evidence>
<comment type="similarity">
    <text evidence="1">Belongs to the glycosyl hydrolase 31 family.</text>
</comment>
<feature type="non-terminal residue" evidence="5">
    <location>
        <position position="414"/>
    </location>
</feature>
<dbReference type="PANTHER" id="PTHR43053:SF4">
    <property type="entry name" value="MYOGENESIS-REGULATING GLYCOSIDASE"/>
    <property type="match status" value="1"/>
</dbReference>
<keyword evidence="3" id="KW-0326">Glycosidase</keyword>
<dbReference type="GO" id="GO:0005975">
    <property type="term" value="P:carbohydrate metabolic process"/>
    <property type="evidence" value="ECO:0007669"/>
    <property type="project" value="InterPro"/>
</dbReference>
<dbReference type="InterPro" id="IPR000322">
    <property type="entry name" value="Glyco_hydro_31_TIM"/>
</dbReference>
<feature type="non-terminal residue" evidence="5">
    <location>
        <position position="1"/>
    </location>
</feature>
<sequence length="414" mass="46348">LGGSSYTAESAYNITTTASTMDADLVLAGALTPGHVRFSLESPEVVGVLLTCSGDVPSNIKEEFIDQGEHYYGIWEYPQGGNIDNRGANRDLIGFGGMPNTNYANARAPFYVTSGEYGIYVDTVSLGHYTIAIDGKTSFDFDEEQLTYYVLYGPDYGNILNTFNNLAGPAWMPPDWAFDSIWWRDDDHRDLGHWDLVENRTIDSAQDNVEATANHLRYYKIPASAIWIDRPYTSGTWGWGNMDFNPAGDWFPDGAPNGQAMINYLENKGYHLLLWIANRCANELYTEGSTLGYLFGGDRSAADVRRPEVYDWFKDKLDTFVSMGVRGYKVDRGHEGEQPDAAENEVVYLFRKLAAEGQMDRHGSDYLIHARNCYDKNRRHIGVWNGDTQSNFGGLAVSIKNGLRCGAINFPYYG</sequence>
<dbReference type="InterPro" id="IPR017853">
    <property type="entry name" value="GH"/>
</dbReference>
<comment type="caution">
    <text evidence="5">The sequence shown here is derived from an EMBL/GenBank/DDBJ whole genome shotgun (WGS) entry which is preliminary data.</text>
</comment>
<dbReference type="GO" id="GO:0030246">
    <property type="term" value="F:carbohydrate binding"/>
    <property type="evidence" value="ECO:0007669"/>
    <property type="project" value="InterPro"/>
</dbReference>
<accession>X1A0C9</accession>
<dbReference type="GO" id="GO:0004553">
    <property type="term" value="F:hydrolase activity, hydrolyzing O-glycosyl compounds"/>
    <property type="evidence" value="ECO:0007669"/>
    <property type="project" value="InterPro"/>
</dbReference>
<organism evidence="5">
    <name type="scientific">marine sediment metagenome</name>
    <dbReference type="NCBI Taxonomy" id="412755"/>
    <lineage>
        <taxon>unclassified sequences</taxon>
        <taxon>metagenomes</taxon>
        <taxon>ecological metagenomes</taxon>
    </lineage>
</organism>
<evidence type="ECO:0000256" key="3">
    <source>
        <dbReference type="ARBA" id="ARBA00023295"/>
    </source>
</evidence>
<dbReference type="InterPro" id="IPR011013">
    <property type="entry name" value="Gal_mutarotase_sf_dom"/>
</dbReference>
<dbReference type="PANTHER" id="PTHR43053">
    <property type="entry name" value="GLYCOSIDASE FAMILY 31"/>
    <property type="match status" value="1"/>
</dbReference>
<evidence type="ECO:0000256" key="1">
    <source>
        <dbReference type="ARBA" id="ARBA00007806"/>
    </source>
</evidence>
<feature type="domain" description="Glycoside hydrolase family 31 TIM barrel" evidence="4">
    <location>
        <begin position="172"/>
        <end position="414"/>
    </location>
</feature>
<name>X1A0C9_9ZZZZ</name>
<dbReference type="Pfam" id="PF01055">
    <property type="entry name" value="Glyco_hydro_31_2nd"/>
    <property type="match status" value="1"/>
</dbReference>
<keyword evidence="2" id="KW-0378">Hydrolase</keyword>
<dbReference type="SUPFAM" id="SSF51445">
    <property type="entry name" value="(Trans)glycosidases"/>
    <property type="match status" value="1"/>
</dbReference>
<proteinExistence type="inferred from homology"/>
<reference evidence="5" key="1">
    <citation type="journal article" date="2014" name="Front. Microbiol.">
        <title>High frequency of phylogenetically diverse reductive dehalogenase-homologous genes in deep subseafloor sedimentary metagenomes.</title>
        <authorList>
            <person name="Kawai M."/>
            <person name="Futagami T."/>
            <person name="Toyoda A."/>
            <person name="Takaki Y."/>
            <person name="Nishi S."/>
            <person name="Hori S."/>
            <person name="Arai W."/>
            <person name="Tsubouchi T."/>
            <person name="Morono Y."/>
            <person name="Uchiyama I."/>
            <person name="Ito T."/>
            <person name="Fujiyama A."/>
            <person name="Inagaki F."/>
            <person name="Takami H."/>
        </authorList>
    </citation>
    <scope>NUCLEOTIDE SEQUENCE</scope>
    <source>
        <strain evidence="5">Expedition CK06-06</strain>
    </source>
</reference>
<protein>
    <recommendedName>
        <fullName evidence="4">Glycoside hydrolase family 31 TIM barrel domain-containing protein</fullName>
    </recommendedName>
</protein>
<evidence type="ECO:0000313" key="5">
    <source>
        <dbReference type="EMBL" id="GAG53741.1"/>
    </source>
</evidence>
<dbReference type="InterPro" id="IPR050985">
    <property type="entry name" value="Alpha-glycosidase_related"/>
</dbReference>
<dbReference type="AlphaFoldDB" id="X1A0C9"/>
<dbReference type="Gene3D" id="2.60.40.1760">
    <property type="entry name" value="glycosyl hydrolase (family 31)"/>
    <property type="match status" value="1"/>
</dbReference>